<keyword evidence="9" id="KW-1185">Reference proteome</keyword>
<evidence type="ECO:0000259" key="7">
    <source>
        <dbReference type="PROSITE" id="PS50071"/>
    </source>
</evidence>
<keyword evidence="2 5" id="KW-0238">DNA-binding</keyword>
<name>A0A0R3UQL2_MESCO</name>
<dbReference type="SUPFAM" id="SSF46689">
    <property type="entry name" value="Homeodomain-like"/>
    <property type="match status" value="1"/>
</dbReference>
<keyword evidence="4 5" id="KW-0539">Nucleus</keyword>
<evidence type="ECO:0000256" key="5">
    <source>
        <dbReference type="PROSITE-ProRule" id="PRU00108"/>
    </source>
</evidence>
<evidence type="ECO:0000256" key="3">
    <source>
        <dbReference type="ARBA" id="ARBA00023155"/>
    </source>
</evidence>
<dbReference type="PROSITE" id="PS50071">
    <property type="entry name" value="HOMEOBOX_2"/>
    <property type="match status" value="1"/>
</dbReference>
<dbReference type="InterPro" id="IPR008422">
    <property type="entry name" value="KN_HD"/>
</dbReference>
<comment type="subcellular location">
    <subcellularLocation>
        <location evidence="5">Nucleus</location>
    </subcellularLocation>
</comment>
<organism evidence="8 9">
    <name type="scientific">Mesocestoides corti</name>
    <name type="common">Flatworm</name>
    <dbReference type="NCBI Taxonomy" id="53468"/>
    <lineage>
        <taxon>Eukaryota</taxon>
        <taxon>Metazoa</taxon>
        <taxon>Spiralia</taxon>
        <taxon>Lophotrochozoa</taxon>
        <taxon>Platyhelminthes</taxon>
        <taxon>Cestoda</taxon>
        <taxon>Eucestoda</taxon>
        <taxon>Cyclophyllidea</taxon>
        <taxon>Mesocestoididae</taxon>
        <taxon>Mesocestoides</taxon>
    </lineage>
</organism>
<dbReference type="GO" id="GO:0003677">
    <property type="term" value="F:DNA binding"/>
    <property type="evidence" value="ECO:0007669"/>
    <property type="project" value="UniProtKB-UniRule"/>
</dbReference>
<feature type="region of interest" description="Disordered" evidence="6">
    <location>
        <begin position="156"/>
        <end position="255"/>
    </location>
</feature>
<dbReference type="PANTHER" id="PTHR11850">
    <property type="entry name" value="HOMEOBOX PROTEIN TRANSCRIPTION FACTORS"/>
    <property type="match status" value="1"/>
</dbReference>
<dbReference type="EMBL" id="UXSR01006038">
    <property type="protein sequence ID" value="VDD84165.1"/>
    <property type="molecule type" value="Genomic_DNA"/>
</dbReference>
<dbReference type="AlphaFoldDB" id="A0A0R3UQL2"/>
<dbReference type="CDD" id="cd00086">
    <property type="entry name" value="homeodomain"/>
    <property type="match status" value="1"/>
</dbReference>
<reference evidence="8 9" key="1">
    <citation type="submission" date="2018-10" db="EMBL/GenBank/DDBJ databases">
        <authorList>
            <consortium name="Pathogen Informatics"/>
        </authorList>
    </citation>
    <scope>NUCLEOTIDE SEQUENCE [LARGE SCALE GENOMIC DNA]</scope>
</reference>
<evidence type="ECO:0000256" key="1">
    <source>
        <dbReference type="ARBA" id="ARBA00009661"/>
    </source>
</evidence>
<feature type="region of interest" description="Disordered" evidence="6">
    <location>
        <begin position="65"/>
        <end position="89"/>
    </location>
</feature>
<dbReference type="InterPro" id="IPR050224">
    <property type="entry name" value="TALE_homeobox"/>
</dbReference>
<protein>
    <recommendedName>
        <fullName evidence="7">Homeobox domain-containing protein</fullName>
    </recommendedName>
</protein>
<dbReference type="Proteomes" id="UP000267029">
    <property type="component" value="Unassembled WGS sequence"/>
</dbReference>
<evidence type="ECO:0000313" key="9">
    <source>
        <dbReference type="Proteomes" id="UP000267029"/>
    </source>
</evidence>
<evidence type="ECO:0000256" key="6">
    <source>
        <dbReference type="SAM" id="MobiDB-lite"/>
    </source>
</evidence>
<dbReference type="OrthoDB" id="10056939at2759"/>
<feature type="region of interest" description="Disordered" evidence="6">
    <location>
        <begin position="19"/>
        <end position="46"/>
    </location>
</feature>
<dbReference type="Gene3D" id="1.10.10.60">
    <property type="entry name" value="Homeodomain-like"/>
    <property type="match status" value="1"/>
</dbReference>
<dbReference type="InterPro" id="IPR009057">
    <property type="entry name" value="Homeodomain-like_sf"/>
</dbReference>
<dbReference type="GO" id="GO:0006355">
    <property type="term" value="P:regulation of DNA-templated transcription"/>
    <property type="evidence" value="ECO:0007669"/>
    <property type="project" value="InterPro"/>
</dbReference>
<dbReference type="Pfam" id="PF05920">
    <property type="entry name" value="Homeobox_KN"/>
    <property type="match status" value="1"/>
</dbReference>
<gene>
    <name evidence="8" type="ORF">MCOS_LOCUS10168</name>
</gene>
<dbReference type="InterPro" id="IPR001356">
    <property type="entry name" value="HD"/>
</dbReference>
<evidence type="ECO:0000313" key="8">
    <source>
        <dbReference type="EMBL" id="VDD84165.1"/>
    </source>
</evidence>
<comment type="similarity">
    <text evidence="1">Belongs to the TALE/MEIS homeobox family.</text>
</comment>
<proteinExistence type="inferred from homology"/>
<keyword evidence="3 5" id="KW-0371">Homeobox</keyword>
<evidence type="ECO:0000256" key="2">
    <source>
        <dbReference type="ARBA" id="ARBA00023125"/>
    </source>
</evidence>
<dbReference type="GO" id="GO:0005634">
    <property type="term" value="C:nucleus"/>
    <property type="evidence" value="ECO:0007669"/>
    <property type="project" value="UniProtKB-SubCell"/>
</dbReference>
<feature type="domain" description="Homeobox" evidence="7">
    <location>
        <begin position="249"/>
        <end position="312"/>
    </location>
</feature>
<evidence type="ECO:0000256" key="4">
    <source>
        <dbReference type="ARBA" id="ARBA00023242"/>
    </source>
</evidence>
<dbReference type="STRING" id="53468.A0A0R3UQL2"/>
<feature type="DNA-binding region" description="Homeobox" evidence="5">
    <location>
        <begin position="251"/>
        <end position="313"/>
    </location>
</feature>
<dbReference type="FunFam" id="1.10.10.60:FF:000004">
    <property type="entry name" value="Meis2 homeobox isoform 2c"/>
    <property type="match status" value="1"/>
</dbReference>
<sequence length="495" mass="52705">MICPLQGLDLHQSFSGTHFPNSSSAGGYRGDATSSSHGGEDAYRSHPMAAHSNSTLYSPLSHPVAPPYGYAPPQTHGLHAGTTDQSLPTRFYRSSGDVDLWGPNTQSYFPCHANPFGEVQRIFTYDSASSGVYGHYNPAMLNSARKTEMRSKNANWPGIEMSGSRASGCPSGVSTASGGGQEMPNRDRLHAPVSHASAMCKPDKRPPTRLPPTTRPRMDLRDDGMANSTGSQEENNEDGDCDGDSRVSAKRQKKRGIFPKVATNIMRAWLFQHLSHPYPSEEQKKQLAQDTGLTILQVNNWFINARRRIVQPMIDQSNRAAPHMYPSDSPGACLSYMDSSQYAAYSRAAAAAAGLASHTSPSEMYIAAAAAAAAAVGGSSRAVVSGGGQRLRRSESDVGGCGGGGFVESTPSPADFFATPTYYSAACAYPPHYPPAGNVYRPAYPPAVGNNLATSAYYPGMYNQLEEALPYTASMGFNGADEGKKPASSTSTSTD</sequence>
<dbReference type="SMART" id="SM00389">
    <property type="entry name" value="HOX"/>
    <property type="match status" value="1"/>
</dbReference>
<accession>A0A0R3UQL2</accession>